<feature type="region of interest" description="Disordered" evidence="1">
    <location>
        <begin position="294"/>
        <end position="370"/>
    </location>
</feature>
<feature type="compositionally biased region" description="Low complexity" evidence="1">
    <location>
        <begin position="124"/>
        <end position="166"/>
    </location>
</feature>
<feature type="compositionally biased region" description="Basic residues" evidence="1">
    <location>
        <begin position="1053"/>
        <end position="1063"/>
    </location>
</feature>
<dbReference type="EMBL" id="KI913962">
    <property type="protein sequence ID" value="ETW01881.1"/>
    <property type="molecule type" value="Genomic_DNA"/>
</dbReference>
<feature type="region of interest" description="Disordered" evidence="1">
    <location>
        <begin position="1023"/>
        <end position="1063"/>
    </location>
</feature>
<evidence type="ECO:0000256" key="2">
    <source>
        <dbReference type="SAM" id="Phobius"/>
    </source>
</evidence>
<feature type="region of interest" description="Disordered" evidence="1">
    <location>
        <begin position="104"/>
        <end position="187"/>
    </location>
</feature>
<protein>
    <recommendedName>
        <fullName evidence="4">Transmembrane protein</fullName>
    </recommendedName>
</protein>
<evidence type="ECO:0000256" key="1">
    <source>
        <dbReference type="SAM" id="MobiDB-lite"/>
    </source>
</evidence>
<feature type="compositionally biased region" description="Polar residues" evidence="1">
    <location>
        <begin position="421"/>
        <end position="448"/>
    </location>
</feature>
<gene>
    <name evidence="3" type="ORF">H310_06443</name>
</gene>
<dbReference type="RefSeq" id="XP_008869729.1">
    <property type="nucleotide sequence ID" value="XM_008871507.1"/>
</dbReference>
<evidence type="ECO:0000313" key="3">
    <source>
        <dbReference type="EMBL" id="ETW01881.1"/>
    </source>
</evidence>
<name>A0A024U665_9STRA</name>
<dbReference type="OrthoDB" id="79610at2759"/>
<dbReference type="AlphaFoldDB" id="A0A024U665"/>
<feature type="transmembrane region" description="Helical" evidence="2">
    <location>
        <begin position="865"/>
        <end position="887"/>
    </location>
</feature>
<keyword evidence="2" id="KW-0812">Transmembrane</keyword>
<feature type="compositionally biased region" description="Basic and acidic residues" evidence="1">
    <location>
        <begin position="741"/>
        <end position="750"/>
    </location>
</feature>
<feature type="compositionally biased region" description="Basic and acidic residues" evidence="1">
    <location>
        <begin position="593"/>
        <end position="605"/>
    </location>
</feature>
<accession>A0A024U665</accession>
<dbReference type="STRING" id="157072.A0A024U665"/>
<proteinExistence type="predicted"/>
<feature type="compositionally biased region" description="Polar residues" evidence="1">
    <location>
        <begin position="32"/>
        <end position="42"/>
    </location>
</feature>
<dbReference type="VEuPathDB" id="FungiDB:H310_06443"/>
<sequence>MNGADSTDDENGVLYFLPGGIADDSPPRRTLGMSSPVPSSFGSIGPAQPTAQPFRMHPTPASEANNFLLSGLGGVAVPNTQSMRDRSVGGGGFGSFGSYGYSGRLGGPPGGSSTPTNGGGIGSIGSSSFLSSNNNAGGPSQPMPSPSTTTFSRSAFMSASSTSSTTGPLRAPPGLDVSPPSAASSFLPSHQRMLDRQSDSLHSAFNFLPQNPTATHPPLHPVQPPASTSSAALFSSSGIPVQSNMELAELNTTSVVIDQQQPAPLSRLFLDDPPNKDGKNSIGVHRFRNTFLDHRPEDIPSQHPLAPLRSLSTTGRPSMSTVRSPGHSTEPKQEIPPPSTKIRDPYSGKRHGSPSSASSLDSDVGSTPTSGSTLLSSMTFAGKAAANVSSPAPRVVPGQIRIKQRGDGMSPKKPTVADAATASSRGNTASRSHTHAATSVSNRRQTSVYREKYPKAITTSVEATPPVAAGAKTSTPRRNGRAADKTSPRVSGGGGSETTNVPVDATNVPTTPRSIKSKSSTPSGESSHVVPSPQRGNLNRQGSPTVTEPVPSSADGAAGDITVVEDSTDEGLVSQDTDHDNATAATDVAETPPYDKARDNERRIGDGGASDASVDDDVPAPCPLIELSSPPSPKPSTDQAVATKEELQASPAFDVPELKDVALVTEPASQHDHDDVSVAAPLHQPVHHEVQPPSSEDDMPTRPATAPVLSKKRSDKRNRRTAAASDNVPAAISTNAPKAHGPMDKKKSDSGMKLSHRRQDHGKDETSCADGSAAPPHRSPYPNEDDDDDLFAPVPRSAWSVMQSAFVASCVWLVSASGASTGLPWLLTCVQWVLSTLMTLIFHVGFHALTYGIKFHRFVVRGLVLNRNIASCFAFLYLFPLLVQYVIPWAPPWAPVCLWYAFLVQLFCTQGSTTMVATFRILLPLVFLVEGVSHHSFLLDLNGAELLLISFILSAVKTGNLYSPVFFMSLSLQCLSAVFLGSEMFVQWLQLAIALYSLHSMATDEWGDLDDGRTPTPFPHASSPFLGDVHHPSGTSIQKTKRLDRRSMAAVVKGRKPRAASST</sequence>
<reference evidence="3" key="1">
    <citation type="submission" date="2013-12" db="EMBL/GenBank/DDBJ databases">
        <title>The Genome Sequence of Aphanomyces invadans NJM9701.</title>
        <authorList>
            <consortium name="The Broad Institute Genomics Platform"/>
            <person name="Russ C."/>
            <person name="Tyler B."/>
            <person name="van West P."/>
            <person name="Dieguez-Uribeondo J."/>
            <person name="Young S.K."/>
            <person name="Zeng Q."/>
            <person name="Gargeya S."/>
            <person name="Fitzgerald M."/>
            <person name="Abouelleil A."/>
            <person name="Alvarado L."/>
            <person name="Chapman S.B."/>
            <person name="Gainer-Dewar J."/>
            <person name="Goldberg J."/>
            <person name="Griggs A."/>
            <person name="Gujja S."/>
            <person name="Hansen M."/>
            <person name="Howarth C."/>
            <person name="Imamovic A."/>
            <person name="Ireland A."/>
            <person name="Larimer J."/>
            <person name="McCowan C."/>
            <person name="Murphy C."/>
            <person name="Pearson M."/>
            <person name="Poon T.W."/>
            <person name="Priest M."/>
            <person name="Roberts A."/>
            <person name="Saif S."/>
            <person name="Shea T."/>
            <person name="Sykes S."/>
            <person name="Wortman J."/>
            <person name="Nusbaum C."/>
            <person name="Birren B."/>
        </authorList>
    </citation>
    <scope>NUCLEOTIDE SEQUENCE [LARGE SCALE GENOMIC DNA]</scope>
    <source>
        <strain evidence="3">NJM9701</strain>
    </source>
</reference>
<feature type="compositionally biased region" description="Acidic residues" evidence="1">
    <location>
        <begin position="1"/>
        <end position="11"/>
    </location>
</feature>
<feature type="transmembrane region" description="Helical" evidence="2">
    <location>
        <begin position="961"/>
        <end position="981"/>
    </location>
</feature>
<feature type="compositionally biased region" description="Basic residues" evidence="1">
    <location>
        <begin position="710"/>
        <end position="720"/>
    </location>
</feature>
<feature type="compositionally biased region" description="Low complexity" evidence="1">
    <location>
        <begin position="509"/>
        <end position="527"/>
    </location>
</feature>
<feature type="compositionally biased region" description="Low complexity" evidence="1">
    <location>
        <begin position="353"/>
        <end position="370"/>
    </location>
</feature>
<feature type="compositionally biased region" description="Polar residues" evidence="1">
    <location>
        <begin position="534"/>
        <end position="546"/>
    </location>
</feature>
<feature type="transmembrane region" description="Helical" evidence="2">
    <location>
        <begin position="832"/>
        <end position="853"/>
    </location>
</feature>
<organism evidence="3">
    <name type="scientific">Aphanomyces invadans</name>
    <dbReference type="NCBI Taxonomy" id="157072"/>
    <lineage>
        <taxon>Eukaryota</taxon>
        <taxon>Sar</taxon>
        <taxon>Stramenopiles</taxon>
        <taxon>Oomycota</taxon>
        <taxon>Saprolegniomycetes</taxon>
        <taxon>Saprolegniales</taxon>
        <taxon>Verrucalvaceae</taxon>
        <taxon>Aphanomyces</taxon>
    </lineage>
</organism>
<feature type="region of interest" description="Disordered" evidence="1">
    <location>
        <begin position="1"/>
        <end position="62"/>
    </location>
</feature>
<keyword evidence="2" id="KW-1133">Transmembrane helix</keyword>
<dbReference type="eggNOG" id="ENOG502RXB7">
    <property type="taxonomic scope" value="Eukaryota"/>
</dbReference>
<feature type="region of interest" description="Disordered" evidence="1">
    <location>
        <begin position="404"/>
        <end position="787"/>
    </location>
</feature>
<keyword evidence="2" id="KW-0472">Membrane</keyword>
<evidence type="ECO:0008006" key="4">
    <source>
        <dbReference type="Google" id="ProtNLM"/>
    </source>
</evidence>
<feature type="compositionally biased region" description="Polar residues" evidence="1">
    <location>
        <begin position="310"/>
        <end position="327"/>
    </location>
</feature>
<dbReference type="GeneID" id="20083493"/>